<feature type="transmembrane region" description="Helical" evidence="6">
    <location>
        <begin position="389"/>
        <end position="410"/>
    </location>
</feature>
<feature type="transmembrane region" description="Helical" evidence="6">
    <location>
        <begin position="367"/>
        <end position="383"/>
    </location>
</feature>
<organism evidence="7 8">
    <name type="scientific">Vibrio fluvialis PG41</name>
    <dbReference type="NCBI Taxonomy" id="1336752"/>
    <lineage>
        <taxon>Bacteria</taxon>
        <taxon>Pseudomonadati</taxon>
        <taxon>Pseudomonadota</taxon>
        <taxon>Gammaproteobacteria</taxon>
        <taxon>Vibrionales</taxon>
        <taxon>Vibrionaceae</taxon>
        <taxon>Vibrio</taxon>
    </lineage>
</organism>
<keyword evidence="2" id="KW-1003">Cell membrane</keyword>
<evidence type="ECO:0000313" key="7">
    <source>
        <dbReference type="EMBL" id="EPP25481.1"/>
    </source>
</evidence>
<feature type="transmembrane region" description="Helical" evidence="6">
    <location>
        <begin position="85"/>
        <end position="107"/>
    </location>
</feature>
<protein>
    <submittedName>
        <fullName evidence="7">Uncharacterized protein</fullName>
    </submittedName>
</protein>
<feature type="transmembrane region" description="Helical" evidence="6">
    <location>
        <begin position="251"/>
        <end position="271"/>
    </location>
</feature>
<dbReference type="GO" id="GO:0005886">
    <property type="term" value="C:plasma membrane"/>
    <property type="evidence" value="ECO:0007669"/>
    <property type="project" value="UniProtKB-SubCell"/>
</dbReference>
<comment type="caution">
    <text evidence="7">The sequence shown here is derived from an EMBL/GenBank/DDBJ whole genome shotgun (WGS) entry which is preliminary data.</text>
</comment>
<comment type="subcellular location">
    <subcellularLocation>
        <location evidence="1">Cell membrane</location>
        <topology evidence="1">Multi-pass membrane protein</topology>
    </subcellularLocation>
</comment>
<dbReference type="PANTHER" id="PTHR30250:SF11">
    <property type="entry name" value="O-ANTIGEN TRANSPORTER-RELATED"/>
    <property type="match status" value="1"/>
</dbReference>
<dbReference type="Proteomes" id="UP000014854">
    <property type="component" value="Unassembled WGS sequence"/>
</dbReference>
<proteinExistence type="predicted"/>
<dbReference type="PATRIC" id="fig|1336752.4.peg.638"/>
<feature type="transmembrane region" description="Helical" evidence="6">
    <location>
        <begin position="12"/>
        <end position="29"/>
    </location>
</feature>
<dbReference type="AlphaFoldDB" id="S7JMZ6"/>
<dbReference type="InterPro" id="IPR050833">
    <property type="entry name" value="Poly_Biosynth_Transport"/>
</dbReference>
<feature type="transmembrane region" description="Helical" evidence="6">
    <location>
        <begin position="221"/>
        <end position="245"/>
    </location>
</feature>
<keyword evidence="5 6" id="KW-0472">Membrane</keyword>
<dbReference type="Pfam" id="PF01943">
    <property type="entry name" value="Polysacc_synt"/>
    <property type="match status" value="1"/>
</dbReference>
<evidence type="ECO:0000256" key="2">
    <source>
        <dbReference type="ARBA" id="ARBA00022475"/>
    </source>
</evidence>
<name>S7JMZ6_VIBFL</name>
<feature type="transmembrane region" description="Helical" evidence="6">
    <location>
        <begin position="153"/>
        <end position="173"/>
    </location>
</feature>
<gene>
    <name evidence="7" type="ORF">L910_0634</name>
</gene>
<evidence type="ECO:0000256" key="1">
    <source>
        <dbReference type="ARBA" id="ARBA00004651"/>
    </source>
</evidence>
<evidence type="ECO:0000256" key="4">
    <source>
        <dbReference type="ARBA" id="ARBA00022989"/>
    </source>
</evidence>
<evidence type="ECO:0000256" key="3">
    <source>
        <dbReference type="ARBA" id="ARBA00022692"/>
    </source>
</evidence>
<evidence type="ECO:0000313" key="8">
    <source>
        <dbReference type="Proteomes" id="UP000014854"/>
    </source>
</evidence>
<feature type="transmembrane region" description="Helical" evidence="6">
    <location>
        <begin position="119"/>
        <end position="141"/>
    </location>
</feature>
<reference evidence="7 8" key="1">
    <citation type="journal article" date="2013" name="Gut Pathog.">
        <title>Evidence of a new metabolic capacity in an emerging diarrheal pathogen: lessons from the draft genomes of Vibrio fluvialis strains PG41 and I21563.</title>
        <authorList>
            <person name="Khatri I."/>
            <person name="Mahajan S."/>
            <person name="Dureja C."/>
            <person name="Subramanian S."/>
            <person name="Raychaudhuri S."/>
        </authorList>
    </citation>
    <scope>NUCLEOTIDE SEQUENCE [LARGE SCALE GENOMIC DNA]</scope>
    <source>
        <strain evidence="7 8">PG41</strain>
    </source>
</reference>
<keyword evidence="3 6" id="KW-0812">Transmembrane</keyword>
<evidence type="ECO:0000256" key="5">
    <source>
        <dbReference type="ARBA" id="ARBA00023136"/>
    </source>
</evidence>
<evidence type="ECO:0000256" key="6">
    <source>
        <dbReference type="SAM" id="Phobius"/>
    </source>
</evidence>
<dbReference type="InterPro" id="IPR002797">
    <property type="entry name" value="Polysacc_synth"/>
</dbReference>
<feature type="transmembrane region" description="Helical" evidence="6">
    <location>
        <begin position="41"/>
        <end position="64"/>
    </location>
</feature>
<feature type="transmembrane region" description="Helical" evidence="6">
    <location>
        <begin position="333"/>
        <end position="355"/>
    </location>
</feature>
<dbReference type="EMBL" id="ASXS01000001">
    <property type="protein sequence ID" value="EPP25481.1"/>
    <property type="molecule type" value="Genomic_DNA"/>
</dbReference>
<feature type="transmembrane region" description="Helical" evidence="6">
    <location>
        <begin position="179"/>
        <end position="200"/>
    </location>
</feature>
<keyword evidence="4 6" id="KW-1133">Transmembrane helix</keyword>
<sequence>MNEIKKNSAIVFFIKVVSSGLALLVTAFITNNLSNESAGEYYFMMSVVLFLNPLAIWGFNNFVLKKMAILSDSDSDSDDSINGMLLKSVQSSVFINIIIVTSFLLFYNEINGVVFHNGVTFVTYACLIFSIPFFSLGTIITHALQGCGKIKSAMIISGPVIQIFIFIPAFIINADNSDMMASCYLVSCIIFFILSLSVWLKGNGFGYKNTLDSKFTLIKDNTHLMAIQFLGVIYLSLSQLLLGLTGNIYDVAKLAICIKVSTLLSFILQAVNKVVAPKFSSLYHKNEMEELRALVKSSTRILLIACTPIVIFILLFSESILSLFGEGYIDAAWILRILIISQMVNICTGTVSYLLMMTGHEKSHRNNIMISSLLSLVIGLVFIEYKGIYGAVIMISFALICTNMLSWLMVKRKLGINTLNIF</sequence>
<dbReference type="RefSeq" id="WP_020328055.1">
    <property type="nucleotide sequence ID" value="NZ_ASXS01000001.1"/>
</dbReference>
<feature type="transmembrane region" description="Helical" evidence="6">
    <location>
        <begin position="301"/>
        <end position="321"/>
    </location>
</feature>
<accession>S7JMZ6</accession>
<dbReference type="PANTHER" id="PTHR30250">
    <property type="entry name" value="PST FAMILY PREDICTED COLANIC ACID TRANSPORTER"/>
    <property type="match status" value="1"/>
</dbReference>